<keyword evidence="4" id="KW-0540">Nuclease</keyword>
<dbReference type="GO" id="GO:0016787">
    <property type="term" value="F:hydrolase activity"/>
    <property type="evidence" value="ECO:0007669"/>
    <property type="project" value="UniProtKB-KW"/>
</dbReference>
<keyword evidence="10" id="KW-0233">DNA recombination</keyword>
<comment type="similarity">
    <text evidence="12">Belongs to the RecU family.</text>
</comment>
<keyword evidence="7" id="KW-0227">DNA damage</keyword>
<dbReference type="Pfam" id="PF03838">
    <property type="entry name" value="RecU"/>
    <property type="match status" value="1"/>
</dbReference>
<evidence type="ECO:0000256" key="6">
    <source>
        <dbReference type="ARBA" id="ARBA00022759"/>
    </source>
</evidence>
<dbReference type="GeneID" id="84578519"/>
<evidence type="ECO:0000256" key="10">
    <source>
        <dbReference type="ARBA" id="ARBA00023172"/>
    </source>
</evidence>
<evidence type="ECO:0000256" key="7">
    <source>
        <dbReference type="ARBA" id="ARBA00022763"/>
    </source>
</evidence>
<protein>
    <recommendedName>
        <fullName evidence="13">Holliday junction resolvase RecU</fullName>
    </recommendedName>
</protein>
<sequence>MTNLQSFKALQANGFGKNFEKLIDLACKYYRAEGKADIAKIDEPFRVIRLKNAGRFEGQFTKNANPDFEGTLDGGRSICFEAKYTTSDRMKQSVVSDKQAEVLEIKSKLGGLAGVCIGIKDRYFFIPWNIWANMKEIFGRKYVKADDLSRYEVIFRQGVRFLDYKYE</sequence>
<evidence type="ECO:0000256" key="2">
    <source>
        <dbReference type="ARBA" id="ARBA00004496"/>
    </source>
</evidence>
<dbReference type="Proteomes" id="UP000235658">
    <property type="component" value="Unassembled WGS sequence"/>
</dbReference>
<keyword evidence="9" id="KW-0460">Magnesium</keyword>
<dbReference type="GO" id="GO:0005737">
    <property type="term" value="C:cytoplasm"/>
    <property type="evidence" value="ECO:0007669"/>
    <property type="project" value="UniProtKB-SubCell"/>
</dbReference>
<evidence type="ECO:0000256" key="4">
    <source>
        <dbReference type="ARBA" id="ARBA00022722"/>
    </source>
</evidence>
<reference evidence="14 15" key="1">
    <citation type="submission" date="2017-09" db="EMBL/GenBank/DDBJ databases">
        <title>Bacterial strain isolated from the female urinary microbiota.</title>
        <authorList>
            <person name="Thomas-White K."/>
            <person name="Kumar N."/>
            <person name="Forster S."/>
            <person name="Putonti C."/>
            <person name="Lawley T."/>
            <person name="Wolfe A.J."/>
        </authorList>
    </citation>
    <scope>NUCLEOTIDE SEQUENCE [LARGE SCALE GENOMIC DNA]</scope>
    <source>
        <strain evidence="14 15">UMB0204</strain>
    </source>
</reference>
<proteinExistence type="inferred from homology"/>
<dbReference type="GO" id="GO:0006310">
    <property type="term" value="P:DNA recombination"/>
    <property type="evidence" value="ECO:0007669"/>
    <property type="project" value="UniProtKB-KW"/>
</dbReference>
<evidence type="ECO:0000313" key="14">
    <source>
        <dbReference type="EMBL" id="PMC81369.1"/>
    </source>
</evidence>
<keyword evidence="6" id="KW-0255">Endonuclease</keyword>
<evidence type="ECO:0000256" key="13">
    <source>
        <dbReference type="ARBA" id="ARBA00029523"/>
    </source>
</evidence>
<dbReference type="AlphaFoldDB" id="A0A2N6UIA3"/>
<dbReference type="GO" id="GO:0006281">
    <property type="term" value="P:DNA repair"/>
    <property type="evidence" value="ECO:0007669"/>
    <property type="project" value="UniProtKB-KW"/>
</dbReference>
<dbReference type="SUPFAM" id="SSF52980">
    <property type="entry name" value="Restriction endonuclease-like"/>
    <property type="match status" value="1"/>
</dbReference>
<dbReference type="GO" id="GO:0046872">
    <property type="term" value="F:metal ion binding"/>
    <property type="evidence" value="ECO:0007669"/>
    <property type="project" value="UniProtKB-KW"/>
</dbReference>
<evidence type="ECO:0000256" key="8">
    <source>
        <dbReference type="ARBA" id="ARBA00022801"/>
    </source>
</evidence>
<comment type="cofactor">
    <cofactor evidence="1">
        <name>Mg(2+)</name>
        <dbReference type="ChEBI" id="CHEBI:18420"/>
    </cofactor>
</comment>
<dbReference type="Gene3D" id="3.40.1350.10">
    <property type="match status" value="1"/>
</dbReference>
<evidence type="ECO:0000256" key="9">
    <source>
        <dbReference type="ARBA" id="ARBA00022842"/>
    </source>
</evidence>
<dbReference type="RefSeq" id="WP_102197972.1">
    <property type="nucleotide sequence ID" value="NZ_PNHP01000003.1"/>
</dbReference>
<dbReference type="GO" id="GO:0003676">
    <property type="term" value="F:nucleic acid binding"/>
    <property type="evidence" value="ECO:0007669"/>
    <property type="project" value="InterPro"/>
</dbReference>
<evidence type="ECO:0000256" key="11">
    <source>
        <dbReference type="ARBA" id="ARBA00023204"/>
    </source>
</evidence>
<keyword evidence="11" id="KW-0234">DNA repair</keyword>
<gene>
    <name evidence="14" type="ORF">CJ192_04915</name>
</gene>
<dbReference type="InterPro" id="IPR004612">
    <property type="entry name" value="Resolv_RecU"/>
</dbReference>
<keyword evidence="5" id="KW-0479">Metal-binding</keyword>
<keyword evidence="3" id="KW-0963">Cytoplasm</keyword>
<organism evidence="14 15">
    <name type="scientific">Anaerococcus hydrogenalis</name>
    <dbReference type="NCBI Taxonomy" id="33029"/>
    <lineage>
        <taxon>Bacteria</taxon>
        <taxon>Bacillati</taxon>
        <taxon>Bacillota</taxon>
        <taxon>Tissierellia</taxon>
        <taxon>Tissierellales</taxon>
        <taxon>Peptoniphilaceae</taxon>
        <taxon>Anaerococcus</taxon>
    </lineage>
</organism>
<dbReference type="EMBL" id="PNHP01000003">
    <property type="protein sequence ID" value="PMC81369.1"/>
    <property type="molecule type" value="Genomic_DNA"/>
</dbReference>
<dbReference type="InterPro" id="IPR011335">
    <property type="entry name" value="Restrct_endonuc-II-like"/>
</dbReference>
<accession>A0A2N6UIA3</accession>
<keyword evidence="8" id="KW-0378">Hydrolase</keyword>
<comment type="subcellular location">
    <subcellularLocation>
        <location evidence="2">Cytoplasm</location>
    </subcellularLocation>
</comment>
<evidence type="ECO:0000313" key="15">
    <source>
        <dbReference type="Proteomes" id="UP000235658"/>
    </source>
</evidence>
<name>A0A2N6UIA3_9FIRM</name>
<dbReference type="GO" id="GO:0004519">
    <property type="term" value="F:endonuclease activity"/>
    <property type="evidence" value="ECO:0007669"/>
    <property type="project" value="UniProtKB-KW"/>
</dbReference>
<evidence type="ECO:0000256" key="1">
    <source>
        <dbReference type="ARBA" id="ARBA00001946"/>
    </source>
</evidence>
<comment type="caution">
    <text evidence="14">The sequence shown here is derived from an EMBL/GenBank/DDBJ whole genome shotgun (WGS) entry which is preliminary data.</text>
</comment>
<evidence type="ECO:0000256" key="12">
    <source>
        <dbReference type="ARBA" id="ARBA00023447"/>
    </source>
</evidence>
<evidence type="ECO:0000256" key="5">
    <source>
        <dbReference type="ARBA" id="ARBA00022723"/>
    </source>
</evidence>
<evidence type="ECO:0000256" key="3">
    <source>
        <dbReference type="ARBA" id="ARBA00022490"/>
    </source>
</evidence>
<dbReference type="InterPro" id="IPR011856">
    <property type="entry name" value="tRNA_endonuc-like_dom_sf"/>
</dbReference>